<protein>
    <submittedName>
        <fullName evidence="1">Uncharacterized protein</fullName>
    </submittedName>
</protein>
<sequence length="60" mass="7048">MRSRLEQVERFEIWYQGEKIGEAEDLLKTEKLIEELEAKLKIHADQMVVKVIYQEGGGLE</sequence>
<evidence type="ECO:0000313" key="2">
    <source>
        <dbReference type="Proteomes" id="UP000633619"/>
    </source>
</evidence>
<organism evidence="1 2">
    <name type="scientific">Thermoactinomyces intermedius</name>
    <dbReference type="NCBI Taxonomy" id="2024"/>
    <lineage>
        <taxon>Bacteria</taxon>
        <taxon>Bacillati</taxon>
        <taxon>Bacillota</taxon>
        <taxon>Bacilli</taxon>
        <taxon>Bacillales</taxon>
        <taxon>Thermoactinomycetaceae</taxon>
        <taxon>Thermoactinomyces</taxon>
    </lineage>
</organism>
<reference evidence="1 2" key="1">
    <citation type="submission" date="2020-12" db="EMBL/GenBank/DDBJ databases">
        <title>WGS of Thermoactinomyces spp.</title>
        <authorList>
            <person name="Cheng K."/>
        </authorList>
    </citation>
    <scope>NUCLEOTIDE SEQUENCE [LARGE SCALE GENOMIC DNA]</scope>
    <source>
        <strain evidence="2">CICC 10671\DSM 43846</strain>
    </source>
</reference>
<proteinExistence type="predicted"/>
<gene>
    <name evidence="1" type="ORF">I8U20_10350</name>
</gene>
<evidence type="ECO:0000313" key="1">
    <source>
        <dbReference type="EMBL" id="MBH8595730.1"/>
    </source>
</evidence>
<dbReference type="RefSeq" id="WP_181732305.1">
    <property type="nucleotide sequence ID" value="NZ_JACEIR010000006.1"/>
</dbReference>
<dbReference type="Proteomes" id="UP000633619">
    <property type="component" value="Unassembled WGS sequence"/>
</dbReference>
<name>A0A8I1AA28_THEIN</name>
<dbReference type="AlphaFoldDB" id="A0A8I1AA28"/>
<keyword evidence="2" id="KW-1185">Reference proteome</keyword>
<comment type="caution">
    <text evidence="1">The sequence shown here is derived from an EMBL/GenBank/DDBJ whole genome shotgun (WGS) entry which is preliminary data.</text>
</comment>
<accession>A0A8I1AA28</accession>
<dbReference type="EMBL" id="JAECVW010000006">
    <property type="protein sequence ID" value="MBH8595730.1"/>
    <property type="molecule type" value="Genomic_DNA"/>
</dbReference>